<name>A0ABX1VDW3_9PLAN</name>
<gene>
    <name evidence="2" type="ORF">LzC2_15270</name>
</gene>
<evidence type="ECO:0000313" key="2">
    <source>
        <dbReference type="EMBL" id="NNJ25457.1"/>
    </source>
</evidence>
<protein>
    <submittedName>
        <fullName evidence="2">Uncharacterized protein</fullName>
    </submittedName>
</protein>
<sequence>MLPLALLLTAAAFDDALPAAATLPGAVRVEVTETSSKDGGPEVVLKESIEATVAPDGTFQAQVVDDDRTRSFSGTVETTRSRFGESKYSFQLRYYDVTLNGSVPSGPNGETRPIYDMDVLETFLSIDEFGKPIVCGGSRTSSEDESGTAIDERIVLFTALAEPTPHQLPGSELKWPSSTLPVPAP</sequence>
<feature type="compositionally biased region" description="Polar residues" evidence="1">
    <location>
        <begin position="176"/>
        <end position="185"/>
    </location>
</feature>
<comment type="caution">
    <text evidence="2">The sequence shown here is derived from an EMBL/GenBank/DDBJ whole genome shotgun (WGS) entry which is preliminary data.</text>
</comment>
<evidence type="ECO:0000256" key="1">
    <source>
        <dbReference type="SAM" id="MobiDB-lite"/>
    </source>
</evidence>
<proteinExistence type="predicted"/>
<reference evidence="2 3" key="1">
    <citation type="journal article" date="2020" name="Syst. Appl. Microbiol.">
        <title>Alienimonas chondri sp. nov., a novel planctomycete isolated from the biofilm of the red alga Chondrus crispus.</title>
        <authorList>
            <person name="Vitorino I."/>
            <person name="Albuquerque L."/>
            <person name="Wiegand S."/>
            <person name="Kallscheuer N."/>
            <person name="da Costa M.S."/>
            <person name="Lobo-da-Cunha A."/>
            <person name="Jogler C."/>
            <person name="Lage O.M."/>
        </authorList>
    </citation>
    <scope>NUCLEOTIDE SEQUENCE [LARGE SCALE GENOMIC DNA]</scope>
    <source>
        <strain evidence="2 3">LzC2</strain>
    </source>
</reference>
<organism evidence="2 3">
    <name type="scientific">Alienimonas chondri</name>
    <dbReference type="NCBI Taxonomy" id="2681879"/>
    <lineage>
        <taxon>Bacteria</taxon>
        <taxon>Pseudomonadati</taxon>
        <taxon>Planctomycetota</taxon>
        <taxon>Planctomycetia</taxon>
        <taxon>Planctomycetales</taxon>
        <taxon>Planctomycetaceae</taxon>
        <taxon>Alienimonas</taxon>
    </lineage>
</organism>
<dbReference type="EMBL" id="WTPX01000037">
    <property type="protein sequence ID" value="NNJ25457.1"/>
    <property type="molecule type" value="Genomic_DNA"/>
</dbReference>
<dbReference type="Proteomes" id="UP000609651">
    <property type="component" value="Unassembled WGS sequence"/>
</dbReference>
<keyword evidence="3" id="KW-1185">Reference proteome</keyword>
<accession>A0ABX1VDW3</accession>
<evidence type="ECO:0000313" key="3">
    <source>
        <dbReference type="Proteomes" id="UP000609651"/>
    </source>
</evidence>
<dbReference type="RefSeq" id="WP_171185479.1">
    <property type="nucleotide sequence ID" value="NZ_WTPX01000037.1"/>
</dbReference>
<feature type="region of interest" description="Disordered" evidence="1">
    <location>
        <begin position="165"/>
        <end position="185"/>
    </location>
</feature>